<keyword evidence="2" id="KW-0812">Transmembrane</keyword>
<organism evidence="3">
    <name type="scientific">Oceaniferula spumae</name>
    <dbReference type="NCBI Taxonomy" id="2979115"/>
    <lineage>
        <taxon>Bacteria</taxon>
        <taxon>Pseudomonadati</taxon>
        <taxon>Verrucomicrobiota</taxon>
        <taxon>Verrucomicrobiia</taxon>
        <taxon>Verrucomicrobiales</taxon>
        <taxon>Verrucomicrobiaceae</taxon>
        <taxon>Oceaniferula</taxon>
    </lineage>
</organism>
<dbReference type="KEGG" id="osu:NT6N_09500"/>
<evidence type="ECO:0000313" key="3">
    <source>
        <dbReference type="EMBL" id="BDS05910.1"/>
    </source>
</evidence>
<name>A0AAT9FJ01_9BACT</name>
<protein>
    <recommendedName>
        <fullName evidence="4">Verru_Chthon cassette protein A</fullName>
    </recommendedName>
</protein>
<proteinExistence type="predicted"/>
<sequence>MKIYALPLPKSHDCFLTNSAHEYGGGKRGFALIVTISVMALLMMIALAMLSLSTIELRNTTNGKAAAEAQANARVSLLMAIARLQQTAGPDTRVTASAEAIAGVNGTKQLTGVWRSWEGEDHNADGMPIAPDYDSKTVADSGAGSGRFLGWLISGDQAEKSVNSPPELKRGANTVALLANGTLGTNSNSEVHLQPTPLMNGGTYAWWITGENSKARLKQTEVASGKYEANTQMLLSPGPSGSAFNVEDTTEIDRAVTRHTVNFLRDDDSALPSEYFHDLTAYSSGLLTNVANGGWKRDLSLWSENWDDIDEGFSAFTLSPGEVWSAGKSNRDSSSNPLIYSWSNWTRSPFQNSVSWAALADYANQYKQLNTSGNAVSEIDDSTAYQKDSENQQWELADTIRRMPVLARVHTVFSLSAKEVSEGIYQPCVIVNPVITMWNPYDVAIDMSWRANLRVALTMASPFSIRFEINNEERVRSLEALGVKDMNIPTNSPSSKWLPGEVRVFSPTGGETVENESGVLNYVVGCNPAGGVRYNIPGLASRPETETLSATEALLVAIHNGPNVQGTGVYYTLKRATSRVTRPPNTSNKSCLLDDLNNAQRMLGENLELTGVEDSLKTLSTSPKPFLAVSSTMRFARDVNDQMSDILVNGIHNMNPTVGYMVASSKEQVSTPIQDRFDTYPFNVLLHRVNSYSDPGMPSGISLDAEGYLGSGFSFSDGLSNLILLEVPKRPLLTIGDLQHFNVNKCNFWPPYTLNALGNSRTSPFIESDKIRVVESSARVVGHDHSYAFNHLMMDDWFVSSITPEMQEWSSSESRGIEEVYEKHLSGEVPLQNHYYKPANPVSESTAAAAASEFLNDSNAWQKVAAELEVKGMFNINSTSELAWAMILKRAFGSDSGGDENGGVLTLTNSTPGAANPSTNLEDSDGSPFPRTALVSDPSAGNAAQTTLSQHKRFTDEQIKALAREIVAEVKKRGPFLSLSEFFNRQLSSDKELALAGAVETALMRLSSTSGSENPYQDIQGNFTDAASSSDLLGQPLTYPFPEAAEGNPAYGFPGWARQADVLRPISGILTARDDTFTIRAYGDVRDPNTDEIIASAWCEAVVQRKADYIDSSGTDGDDKYTLPSDSTLRSEANKRFGRAFEIIQFRWLHPDEV</sequence>
<feature type="region of interest" description="Disordered" evidence="1">
    <location>
        <begin position="902"/>
        <end position="927"/>
    </location>
</feature>
<evidence type="ECO:0008006" key="4">
    <source>
        <dbReference type="Google" id="ProtNLM"/>
    </source>
</evidence>
<dbReference type="EMBL" id="AP026866">
    <property type="protein sequence ID" value="BDS05910.1"/>
    <property type="molecule type" value="Genomic_DNA"/>
</dbReference>
<accession>A0AAT9FJ01</accession>
<reference evidence="3" key="1">
    <citation type="submission" date="2024-07" db="EMBL/GenBank/DDBJ databases">
        <title>Complete genome sequence of Verrucomicrobiaceae bacterium NT6N.</title>
        <authorList>
            <person name="Huang C."/>
            <person name="Takami H."/>
            <person name="Hamasaki K."/>
        </authorList>
    </citation>
    <scope>NUCLEOTIDE SEQUENCE</scope>
    <source>
        <strain evidence="3">NT6N</strain>
    </source>
</reference>
<evidence type="ECO:0000256" key="1">
    <source>
        <dbReference type="SAM" id="MobiDB-lite"/>
    </source>
</evidence>
<keyword evidence="2" id="KW-1133">Transmembrane helix</keyword>
<feature type="transmembrane region" description="Helical" evidence="2">
    <location>
        <begin position="30"/>
        <end position="52"/>
    </location>
</feature>
<evidence type="ECO:0000256" key="2">
    <source>
        <dbReference type="SAM" id="Phobius"/>
    </source>
</evidence>
<dbReference type="AlphaFoldDB" id="A0AAT9FJ01"/>
<keyword evidence="2" id="KW-0472">Membrane</keyword>
<gene>
    <name evidence="3" type="ORF">NT6N_09500</name>
</gene>
<feature type="compositionally biased region" description="Polar residues" evidence="1">
    <location>
        <begin position="906"/>
        <end position="921"/>
    </location>
</feature>